<evidence type="ECO:0000313" key="3">
    <source>
        <dbReference type="Proteomes" id="UP000320806"/>
    </source>
</evidence>
<dbReference type="InterPro" id="IPR051049">
    <property type="entry name" value="Dienelactone_hydrolase-like"/>
</dbReference>
<evidence type="ECO:0000313" key="2">
    <source>
        <dbReference type="EMBL" id="TQJ12785.1"/>
    </source>
</evidence>
<dbReference type="AlphaFoldDB" id="A0A542EBV1"/>
<dbReference type="RefSeq" id="WP_168990208.1">
    <property type="nucleotide sequence ID" value="NZ_VFMO01000001.1"/>
</dbReference>
<keyword evidence="2" id="KW-0378">Hydrolase</keyword>
<dbReference type="Pfam" id="PF01738">
    <property type="entry name" value="DLH"/>
    <property type="match status" value="1"/>
</dbReference>
<gene>
    <name evidence="2" type="ORF">FB459_0150</name>
</gene>
<keyword evidence="3" id="KW-1185">Reference proteome</keyword>
<protein>
    <submittedName>
        <fullName evidence="2">Dienelactone hydrolase</fullName>
    </submittedName>
</protein>
<dbReference type="SUPFAM" id="SSF53474">
    <property type="entry name" value="alpha/beta-Hydrolases"/>
    <property type="match status" value="1"/>
</dbReference>
<proteinExistence type="predicted"/>
<name>A0A542EBV1_9MICO</name>
<feature type="domain" description="Dienelactone hydrolase" evidence="1">
    <location>
        <begin position="29"/>
        <end position="239"/>
    </location>
</feature>
<dbReference type="EMBL" id="VFMO01000001">
    <property type="protein sequence ID" value="TQJ12785.1"/>
    <property type="molecule type" value="Genomic_DNA"/>
</dbReference>
<organism evidence="2 3">
    <name type="scientific">Yimella lutea</name>
    <dbReference type="NCBI Taxonomy" id="587872"/>
    <lineage>
        <taxon>Bacteria</taxon>
        <taxon>Bacillati</taxon>
        <taxon>Actinomycetota</taxon>
        <taxon>Actinomycetes</taxon>
        <taxon>Micrococcales</taxon>
        <taxon>Dermacoccaceae</taxon>
        <taxon>Yimella</taxon>
    </lineage>
</organism>
<sequence length="243" mass="25763">MKGKTLRPAATTMPLSAHRVAPGGSVRGGIVMLPGLRESDATIMELARRFAHERYVVLVPELVAGLGLDPQAAARAEQAWQDADLADDPTVGDVMAVMQSPDYERWVMKALRATVGELAKEPGVDTRIAVIGYGTGGGLAFALAAVDSRVRLALSYDCVATDIDLVENIKGAAVSFYAADNAAAAEGLPELRAAMRRAGVPFCAKKYPGNLNTLRDLAAVGPQSALARDLWQRSLAMLRLHLA</sequence>
<dbReference type="Gene3D" id="3.40.50.1820">
    <property type="entry name" value="alpha/beta hydrolase"/>
    <property type="match status" value="1"/>
</dbReference>
<dbReference type="InterPro" id="IPR029058">
    <property type="entry name" value="AB_hydrolase_fold"/>
</dbReference>
<dbReference type="Proteomes" id="UP000320806">
    <property type="component" value="Unassembled WGS sequence"/>
</dbReference>
<evidence type="ECO:0000259" key="1">
    <source>
        <dbReference type="Pfam" id="PF01738"/>
    </source>
</evidence>
<dbReference type="GO" id="GO:0016787">
    <property type="term" value="F:hydrolase activity"/>
    <property type="evidence" value="ECO:0007669"/>
    <property type="project" value="UniProtKB-KW"/>
</dbReference>
<comment type="caution">
    <text evidence="2">The sequence shown here is derived from an EMBL/GenBank/DDBJ whole genome shotgun (WGS) entry which is preliminary data.</text>
</comment>
<dbReference type="PANTHER" id="PTHR46623">
    <property type="entry name" value="CARBOXYMETHYLENEBUTENOLIDASE-RELATED"/>
    <property type="match status" value="1"/>
</dbReference>
<reference evidence="2 3" key="1">
    <citation type="submission" date="2019-06" db="EMBL/GenBank/DDBJ databases">
        <title>Sequencing the genomes of 1000 actinobacteria strains.</title>
        <authorList>
            <person name="Klenk H.-P."/>
        </authorList>
    </citation>
    <scope>NUCLEOTIDE SEQUENCE [LARGE SCALE GENOMIC DNA]</scope>
    <source>
        <strain evidence="2 3">DSM 19828</strain>
    </source>
</reference>
<accession>A0A542EBV1</accession>
<dbReference type="InterPro" id="IPR002925">
    <property type="entry name" value="Dienelactn_hydro"/>
</dbReference>
<dbReference type="PANTHER" id="PTHR46623:SF6">
    <property type="entry name" value="ALPHA_BETA-HYDROLASES SUPERFAMILY PROTEIN"/>
    <property type="match status" value="1"/>
</dbReference>